<evidence type="ECO:0000256" key="11">
    <source>
        <dbReference type="PROSITE-ProRule" id="PRU00560"/>
    </source>
</evidence>
<dbReference type="GO" id="GO:0000725">
    <property type="term" value="P:recombinational repair"/>
    <property type="evidence" value="ECO:0007669"/>
    <property type="project" value="TreeGrafter"/>
</dbReference>
<reference evidence="14" key="1">
    <citation type="journal article" date="2014" name="Gene">
        <title>Genome-guided analysis of transformation efficiency and carbon dioxide assimilation by Moorella thermoacetica Y72.</title>
        <authorList>
            <person name="Tsukahara K."/>
            <person name="Kita A."/>
            <person name="Nakashimada Y."/>
            <person name="Hoshino T."/>
            <person name="Murakami K."/>
        </authorList>
    </citation>
    <scope>NUCLEOTIDE SEQUENCE [LARGE SCALE GENOMIC DNA]</scope>
    <source>
        <strain evidence="14">Y72</strain>
    </source>
</reference>
<dbReference type="InterPro" id="IPR013986">
    <property type="entry name" value="DExx_box_DNA_helicase_dom_sf"/>
</dbReference>
<feature type="domain" description="UvrD-like helicase C-terminal" evidence="13">
    <location>
        <begin position="827"/>
        <end position="1128"/>
    </location>
</feature>
<dbReference type="EMBL" id="DF238840">
    <property type="protein sequence ID" value="GAF26039.1"/>
    <property type="molecule type" value="Genomic_DNA"/>
</dbReference>
<comment type="similarity">
    <text evidence="1">Belongs to the helicase family. UvrD subfamily.</text>
</comment>
<evidence type="ECO:0000259" key="12">
    <source>
        <dbReference type="PROSITE" id="PS51198"/>
    </source>
</evidence>
<evidence type="ECO:0000256" key="4">
    <source>
        <dbReference type="ARBA" id="ARBA00022806"/>
    </source>
</evidence>
<protein>
    <recommendedName>
        <fullName evidence="9">DNA 3'-5' helicase</fullName>
        <ecNumber evidence="9">5.6.2.4</ecNumber>
    </recommendedName>
</protein>
<evidence type="ECO:0000256" key="2">
    <source>
        <dbReference type="ARBA" id="ARBA00022741"/>
    </source>
</evidence>
<gene>
    <name evidence="14" type="ORF">MTY_1376</name>
</gene>
<dbReference type="Pfam" id="PF13361">
    <property type="entry name" value="UvrD_C"/>
    <property type="match status" value="2"/>
</dbReference>
<dbReference type="GO" id="GO:0005524">
    <property type="term" value="F:ATP binding"/>
    <property type="evidence" value="ECO:0007669"/>
    <property type="project" value="UniProtKB-UniRule"/>
</dbReference>
<dbReference type="CDD" id="cd17932">
    <property type="entry name" value="DEXQc_UvrD"/>
    <property type="match status" value="1"/>
</dbReference>
<dbReference type="PROSITE" id="PS51198">
    <property type="entry name" value="UVRD_HELICASE_ATP_BIND"/>
    <property type="match status" value="1"/>
</dbReference>
<feature type="domain" description="UvrD-like helicase ATP-binding" evidence="12">
    <location>
        <begin position="536"/>
        <end position="826"/>
    </location>
</feature>
<proteinExistence type="inferred from homology"/>
<dbReference type="InterPro" id="IPR027417">
    <property type="entry name" value="P-loop_NTPase"/>
</dbReference>
<evidence type="ECO:0000256" key="1">
    <source>
        <dbReference type="ARBA" id="ARBA00009922"/>
    </source>
</evidence>
<evidence type="ECO:0000256" key="3">
    <source>
        <dbReference type="ARBA" id="ARBA00022801"/>
    </source>
</evidence>
<dbReference type="PANTHER" id="PTHR11070:SF2">
    <property type="entry name" value="ATP-DEPENDENT DNA HELICASE SRS2"/>
    <property type="match status" value="1"/>
</dbReference>
<dbReference type="CDD" id="cd18807">
    <property type="entry name" value="SF1_C_UvrD"/>
    <property type="match status" value="1"/>
</dbReference>
<keyword evidence="3 11" id="KW-0378">Hydrolase</keyword>
<evidence type="ECO:0000313" key="14">
    <source>
        <dbReference type="EMBL" id="GAF26039.1"/>
    </source>
</evidence>
<dbReference type="AlphaFoldDB" id="A0A0S6UA85"/>
<dbReference type="GO" id="GO:0016887">
    <property type="term" value="F:ATP hydrolysis activity"/>
    <property type="evidence" value="ECO:0007669"/>
    <property type="project" value="RHEA"/>
</dbReference>
<dbReference type="Pfam" id="PF00580">
    <property type="entry name" value="UvrD-helicase"/>
    <property type="match status" value="1"/>
</dbReference>
<name>A0A0S6UA85_NEOTH</name>
<keyword evidence="4 11" id="KW-0347">Helicase</keyword>
<evidence type="ECO:0000259" key="13">
    <source>
        <dbReference type="PROSITE" id="PS51217"/>
    </source>
</evidence>
<keyword evidence="6" id="KW-0238">DNA-binding</keyword>
<dbReference type="GO" id="GO:0043138">
    <property type="term" value="F:3'-5' DNA helicase activity"/>
    <property type="evidence" value="ECO:0007669"/>
    <property type="project" value="UniProtKB-EC"/>
</dbReference>
<dbReference type="EC" id="5.6.2.4" evidence="9"/>
<dbReference type="PANTHER" id="PTHR11070">
    <property type="entry name" value="UVRD / RECB / PCRA DNA HELICASE FAMILY MEMBER"/>
    <property type="match status" value="1"/>
</dbReference>
<dbReference type="Proteomes" id="UP000063718">
    <property type="component" value="Unassembled WGS sequence"/>
</dbReference>
<evidence type="ECO:0000256" key="5">
    <source>
        <dbReference type="ARBA" id="ARBA00022840"/>
    </source>
</evidence>
<sequence length="1234" mass="133106">MLQFIADLHIHSRYSRATSKDATPENLYRWALYKGVTLVGSGDFTHPAWREELKNKLEPAEDGLYRLKEEFSRPVDEEPVAGPAGPGKGARWPADMGTSAGWFSSIPSEASGRPAVRFIISGEISTIYKKNGRVRKIHHLILLPDLEAAEALSRRLEEIGNLHSDGRPILGLDSRQLLEMTLEACPEAVFIPAHIWTPHFSLFGAKSGFDSLEECFGDLAGYIYAVETGLSSDPPMNWRLAALDRLTLVSNSDAHSPRNLAREANLFNTELSYPSIRRALRDRDGKEFLGTLEFFPEEGKYHYDGHRNCRVRWRPAQTREAGGVCPVCGKRVTVGVLHRVEELADRGEGFRPATARPFESLVPLPEVIAAALGSGVATKRVTRLYFDLIGRLGPELAVLREAPLEAIARVGGSLVAEAVRRMRTGEVDVQPGFDGEYGKILLLRPEERQLFSGEPSLFAGEAVTGPVAAIEEKHPEIGATGPAGATLEEAGAGRQGEIFAPQVPAGRRTRHREIAASAVIRPVPVPAGSGGPGLTGALNPEQQSAVTAATGPVVVIAGPGTGKTRTLVYRLAHLIKERGVAPGEIAAVTFTNKAAAEIRQRVADLLGDRDGMESLTVGTFHSICLDLLQSSLTGSPGADLQGKPVGTTDPPASPRLTVVDEADAREILAGVLAEKGTGRRGLPGLQRRISLLKSRGLLPDSPEVPADLRPIYRAYQERLAAYGVLDYDDILLKALELPALRPAGAPAFQGPVPFTHLLVDEFQDVNAVQYRLVKKWTGDGKNLFVIGDPDQAIYGFRGADYRFFGQLLEDFPAARVFRLTRNYRSTPVILRAAAAVVAHNPGGDLRAAAGGELAATTASTASPAAGPGISGAGGLVATRPEGGPILHLEAPGETAAGIAIVREIGRLVGGATMLQAHGQDGGAWREGPETGSDGAYGFSDIAVLCRTGHQLKALEECFLKEGLPYRIVGRESFLEERPVREALAFCRCLVNPEDDFHLLKYLGSGSAGVGEEVAIRVRETALKRGVPAWLVIRELAGELQNFINSLEAYRAALDKQSPAELLARWAGEHGLLDEPSISRLLRVAERFPDLSAFLRGVVLAGEADHERPGNNGASPEVVTLMTLHAAKGLEFPAVFIAGVEDGLLPLKEGPGVTLSPEEMAEERRLFYVGMTRARELLVLVSSRRRELRGTVVPAEPSPFLGEIPADCLVRETWDARGKKKNGKDEEKYQQLSLF</sequence>
<dbReference type="Gene3D" id="1.10.10.160">
    <property type="match status" value="1"/>
</dbReference>
<dbReference type="Gene3D" id="1.10.486.10">
    <property type="entry name" value="PCRA, domain 4"/>
    <property type="match status" value="1"/>
</dbReference>
<dbReference type="InterPro" id="IPR000212">
    <property type="entry name" value="DNA_helicase_UvrD/REP"/>
</dbReference>
<dbReference type="InterPro" id="IPR014016">
    <property type="entry name" value="UvrD-like_ATP-bd"/>
</dbReference>
<evidence type="ECO:0000256" key="9">
    <source>
        <dbReference type="ARBA" id="ARBA00034808"/>
    </source>
</evidence>
<keyword evidence="7" id="KW-0413">Isomerase</keyword>
<evidence type="ECO:0000256" key="10">
    <source>
        <dbReference type="ARBA" id="ARBA00048988"/>
    </source>
</evidence>
<dbReference type="Gene3D" id="3.20.20.140">
    <property type="entry name" value="Metal-dependent hydrolases"/>
    <property type="match status" value="1"/>
</dbReference>
<dbReference type="SUPFAM" id="SSF89550">
    <property type="entry name" value="PHP domain-like"/>
    <property type="match status" value="1"/>
</dbReference>
<feature type="binding site" evidence="11">
    <location>
        <begin position="557"/>
        <end position="564"/>
    </location>
    <ligand>
        <name>ATP</name>
        <dbReference type="ChEBI" id="CHEBI:30616"/>
    </ligand>
</feature>
<dbReference type="PROSITE" id="PS51217">
    <property type="entry name" value="UVRD_HELICASE_CTER"/>
    <property type="match status" value="1"/>
</dbReference>
<dbReference type="CDD" id="cd19067">
    <property type="entry name" value="PfuEndoQ-like"/>
    <property type="match status" value="1"/>
</dbReference>
<organism evidence="14">
    <name type="scientific">Moorella thermoacetica Y72</name>
    <dbReference type="NCBI Taxonomy" id="1325331"/>
    <lineage>
        <taxon>Bacteria</taxon>
        <taxon>Bacillati</taxon>
        <taxon>Bacillota</taxon>
        <taxon>Clostridia</taxon>
        <taxon>Neomoorellales</taxon>
        <taxon>Neomoorellaceae</taxon>
        <taxon>Neomoorella</taxon>
    </lineage>
</organism>
<dbReference type="InterPro" id="IPR014017">
    <property type="entry name" value="DNA_helicase_UvrD-like_C"/>
</dbReference>
<comment type="catalytic activity">
    <reaction evidence="10">
        <text>ATP + H2O = ADP + phosphate + H(+)</text>
        <dbReference type="Rhea" id="RHEA:13065"/>
        <dbReference type="ChEBI" id="CHEBI:15377"/>
        <dbReference type="ChEBI" id="CHEBI:15378"/>
        <dbReference type="ChEBI" id="CHEBI:30616"/>
        <dbReference type="ChEBI" id="CHEBI:43474"/>
        <dbReference type="ChEBI" id="CHEBI:456216"/>
        <dbReference type="EC" id="5.6.2.4"/>
    </reaction>
</comment>
<evidence type="ECO:0000256" key="8">
    <source>
        <dbReference type="ARBA" id="ARBA00034617"/>
    </source>
</evidence>
<evidence type="ECO:0000256" key="6">
    <source>
        <dbReference type="ARBA" id="ARBA00023125"/>
    </source>
</evidence>
<dbReference type="SUPFAM" id="SSF52540">
    <property type="entry name" value="P-loop containing nucleoside triphosphate hydrolases"/>
    <property type="match status" value="1"/>
</dbReference>
<dbReference type="GO" id="GO:0003677">
    <property type="term" value="F:DNA binding"/>
    <property type="evidence" value="ECO:0007669"/>
    <property type="project" value="UniProtKB-KW"/>
</dbReference>
<accession>A0A0S6UA85</accession>
<dbReference type="InterPro" id="IPR016195">
    <property type="entry name" value="Pol/histidinol_Pase-like"/>
</dbReference>
<keyword evidence="5 11" id="KW-0067">ATP-binding</keyword>
<evidence type="ECO:0000256" key="7">
    <source>
        <dbReference type="ARBA" id="ARBA00023235"/>
    </source>
</evidence>
<dbReference type="Gene3D" id="3.40.50.300">
    <property type="entry name" value="P-loop containing nucleotide triphosphate hydrolases"/>
    <property type="match status" value="2"/>
</dbReference>
<comment type="catalytic activity">
    <reaction evidence="8">
        <text>Couples ATP hydrolysis with the unwinding of duplex DNA by translocating in the 3'-5' direction.</text>
        <dbReference type="EC" id="5.6.2.4"/>
    </reaction>
</comment>
<keyword evidence="2 11" id="KW-0547">Nucleotide-binding</keyword>